<evidence type="ECO:0000313" key="2">
    <source>
        <dbReference type="EMBL" id="MCX2838586.1"/>
    </source>
</evidence>
<dbReference type="RefSeq" id="WP_266069853.1">
    <property type="nucleotide sequence ID" value="NZ_JAPJDA010000015.1"/>
</dbReference>
<dbReference type="Proteomes" id="UP001148482">
    <property type="component" value="Unassembled WGS sequence"/>
</dbReference>
<gene>
    <name evidence="2" type="ORF">OQ279_10510</name>
</gene>
<keyword evidence="3" id="KW-1185">Reference proteome</keyword>
<reference evidence="2" key="1">
    <citation type="submission" date="2022-11" db="EMBL/GenBank/DDBJ databases">
        <title>Salinimicrobium profundisediminis sp. nov., isolated from deep-sea sediment of the Mariana Trench.</title>
        <authorList>
            <person name="Fu H."/>
        </authorList>
    </citation>
    <scope>NUCLEOTIDE SEQUENCE</scope>
    <source>
        <strain evidence="2">MT39</strain>
    </source>
</reference>
<dbReference type="InterPro" id="IPR046617">
    <property type="entry name" value="DUF6730"/>
</dbReference>
<protein>
    <submittedName>
        <fullName evidence="2">Uncharacterized protein</fullName>
    </submittedName>
</protein>
<proteinExistence type="predicted"/>
<evidence type="ECO:0000256" key="1">
    <source>
        <dbReference type="SAM" id="Phobius"/>
    </source>
</evidence>
<dbReference type="Pfam" id="PF20503">
    <property type="entry name" value="DUF6730"/>
    <property type="match status" value="1"/>
</dbReference>
<name>A0A9X3CXH8_9FLAO</name>
<feature type="transmembrane region" description="Helical" evidence="1">
    <location>
        <begin position="83"/>
        <end position="103"/>
    </location>
</feature>
<evidence type="ECO:0000313" key="3">
    <source>
        <dbReference type="Proteomes" id="UP001148482"/>
    </source>
</evidence>
<accession>A0A9X3CXH8</accession>
<organism evidence="2 3">
    <name type="scientific">Salinimicrobium profundisediminis</name>
    <dbReference type="NCBI Taxonomy" id="2994553"/>
    <lineage>
        <taxon>Bacteria</taxon>
        <taxon>Pseudomonadati</taxon>
        <taxon>Bacteroidota</taxon>
        <taxon>Flavobacteriia</taxon>
        <taxon>Flavobacteriales</taxon>
        <taxon>Flavobacteriaceae</taxon>
        <taxon>Salinimicrobium</taxon>
    </lineage>
</organism>
<dbReference type="AlphaFoldDB" id="A0A9X3CXH8"/>
<comment type="caution">
    <text evidence="2">The sequence shown here is derived from an EMBL/GenBank/DDBJ whole genome shotgun (WGS) entry which is preliminary data.</text>
</comment>
<sequence length="145" mass="16947">MKKIDEIMELMTDEIQDFQVALLQMKKMTDELNTRSIPISTEVMEKQLKFFFQQQQEKEALMADKLVAIDKKLKKAYILPKSMGILFGSVLVLLISIICYMGLQLESLKDDKNDVYPAYQYGEYLKENPGSREAYENWLQNHNIP</sequence>
<keyword evidence="1" id="KW-1133">Transmembrane helix</keyword>
<keyword evidence="1" id="KW-0812">Transmembrane</keyword>
<dbReference type="EMBL" id="JAPJDA010000015">
    <property type="protein sequence ID" value="MCX2838586.1"/>
    <property type="molecule type" value="Genomic_DNA"/>
</dbReference>
<keyword evidence="1" id="KW-0472">Membrane</keyword>